<keyword evidence="3" id="KW-1185">Reference proteome</keyword>
<dbReference type="AlphaFoldDB" id="A0AAN7DC18"/>
<dbReference type="EMBL" id="JASEJX010000016">
    <property type="protein sequence ID" value="KAK4514122.1"/>
    <property type="molecule type" value="Genomic_DNA"/>
</dbReference>
<proteinExistence type="predicted"/>
<gene>
    <name evidence="2" type="primary">BFR2</name>
    <name evidence="2" type="ORF">ATC70_006130</name>
</gene>
<protein>
    <submittedName>
        <fullName evidence="2">rRNA-processing protein bfr2</fullName>
    </submittedName>
</protein>
<feature type="region of interest" description="Disordered" evidence="1">
    <location>
        <begin position="125"/>
        <end position="159"/>
    </location>
</feature>
<organism evidence="2 3">
    <name type="scientific">Mucor velutinosus</name>
    <dbReference type="NCBI Taxonomy" id="708070"/>
    <lineage>
        <taxon>Eukaryota</taxon>
        <taxon>Fungi</taxon>
        <taxon>Fungi incertae sedis</taxon>
        <taxon>Mucoromycota</taxon>
        <taxon>Mucoromycotina</taxon>
        <taxon>Mucoromycetes</taxon>
        <taxon>Mucorales</taxon>
        <taxon>Mucorineae</taxon>
        <taxon>Mucoraceae</taxon>
        <taxon>Mucor</taxon>
    </lineage>
</organism>
<evidence type="ECO:0000313" key="3">
    <source>
        <dbReference type="Proteomes" id="UP001304243"/>
    </source>
</evidence>
<reference evidence="2 3" key="1">
    <citation type="submission" date="2022-11" db="EMBL/GenBank/DDBJ databases">
        <title>Mucor velutinosus strain NIH1002 WGS.</title>
        <authorList>
            <person name="Subramanian P."/>
            <person name="Mullikin J.C."/>
            <person name="Segre J.A."/>
            <person name="Zelazny A.M."/>
        </authorList>
    </citation>
    <scope>NUCLEOTIDE SEQUENCE [LARGE SCALE GENOMIC DNA]</scope>
    <source>
        <strain evidence="2 3">NIH1002</strain>
    </source>
</reference>
<sequence>MSSQQNDTPIDNELFRFYSQYKLCKIEKSKDLSESEKAAIISILKSFQFVDGSKLYTILSNCELWLIVHLVDILQSIWNEAFEHASENSCFPVGKKADIVYDGPSNVNKKSANSMANVIDLTLDGESSSKSTPKTPCSELAHRALSTRESSDGSSDFEPYDLIPDSSSFSRMREYSSFKELKEKGCAEEVAMQGILPGEAFIRARNVLRHVEESKRTLCDRIKAVNDSFDIQNPFPTDTSVYGPSQTEIFKINKHFVRKSRLSQSQEHLAAYKIGKLIQRDRRLFSLDIVYRNMKRYYQGLIKKIQFYSRSQQQDFVYFGKYC</sequence>
<feature type="compositionally biased region" description="Low complexity" evidence="1">
    <location>
        <begin position="126"/>
        <end position="139"/>
    </location>
</feature>
<dbReference type="GeneID" id="89949816"/>
<evidence type="ECO:0000256" key="1">
    <source>
        <dbReference type="SAM" id="MobiDB-lite"/>
    </source>
</evidence>
<accession>A0AAN7DC18</accession>
<evidence type="ECO:0000313" key="2">
    <source>
        <dbReference type="EMBL" id="KAK4514122.1"/>
    </source>
</evidence>
<dbReference type="RefSeq" id="XP_064680788.1">
    <property type="nucleotide sequence ID" value="XM_064825411.1"/>
</dbReference>
<dbReference type="Proteomes" id="UP001304243">
    <property type="component" value="Unassembled WGS sequence"/>
</dbReference>
<name>A0AAN7DC18_9FUNG</name>
<comment type="caution">
    <text evidence="2">The sequence shown here is derived from an EMBL/GenBank/DDBJ whole genome shotgun (WGS) entry which is preliminary data.</text>
</comment>